<dbReference type="PANTHER" id="PTHR48041:SF78">
    <property type="entry name" value="ABC TRANSPORTER EXPRESSED IN TRACHEA, ISOFORM A"/>
    <property type="match status" value="1"/>
</dbReference>
<feature type="domain" description="ABC transporter" evidence="10">
    <location>
        <begin position="51"/>
        <end position="290"/>
    </location>
</feature>
<keyword evidence="12" id="KW-1185">Reference proteome</keyword>
<comment type="subcellular location">
    <subcellularLocation>
        <location evidence="1">Membrane</location>
        <topology evidence="1">Multi-pass membrane protein</topology>
    </subcellularLocation>
</comment>
<feature type="transmembrane region" description="Helical" evidence="9">
    <location>
        <begin position="432"/>
        <end position="453"/>
    </location>
</feature>
<dbReference type="SMART" id="SM00382">
    <property type="entry name" value="AAA"/>
    <property type="match status" value="1"/>
</dbReference>
<dbReference type="SUPFAM" id="SSF52540">
    <property type="entry name" value="P-loop containing nucleoside triphosphate hydrolases"/>
    <property type="match status" value="1"/>
</dbReference>
<dbReference type="PROSITE" id="PS00211">
    <property type="entry name" value="ABC_TRANSPORTER_1"/>
    <property type="match status" value="1"/>
</dbReference>
<evidence type="ECO:0000256" key="7">
    <source>
        <dbReference type="ARBA" id="ARBA00022989"/>
    </source>
</evidence>
<accession>A0A443SFI9</accession>
<name>A0A443SFI9_9ACAR</name>
<dbReference type="InterPro" id="IPR013525">
    <property type="entry name" value="ABC2_TM"/>
</dbReference>
<keyword evidence="4 9" id="KW-0812">Transmembrane</keyword>
<feature type="transmembrane region" description="Helical" evidence="9">
    <location>
        <begin position="473"/>
        <end position="498"/>
    </location>
</feature>
<evidence type="ECO:0000256" key="5">
    <source>
        <dbReference type="ARBA" id="ARBA00022741"/>
    </source>
</evidence>
<organism evidence="11 12">
    <name type="scientific">Leptotrombidium deliense</name>
    <dbReference type="NCBI Taxonomy" id="299467"/>
    <lineage>
        <taxon>Eukaryota</taxon>
        <taxon>Metazoa</taxon>
        <taxon>Ecdysozoa</taxon>
        <taxon>Arthropoda</taxon>
        <taxon>Chelicerata</taxon>
        <taxon>Arachnida</taxon>
        <taxon>Acari</taxon>
        <taxon>Acariformes</taxon>
        <taxon>Trombidiformes</taxon>
        <taxon>Prostigmata</taxon>
        <taxon>Anystina</taxon>
        <taxon>Parasitengona</taxon>
        <taxon>Trombiculoidea</taxon>
        <taxon>Trombiculidae</taxon>
        <taxon>Leptotrombidium</taxon>
    </lineage>
</organism>
<dbReference type="GO" id="GO:0016887">
    <property type="term" value="F:ATP hydrolysis activity"/>
    <property type="evidence" value="ECO:0007669"/>
    <property type="project" value="InterPro"/>
</dbReference>
<keyword evidence="6" id="KW-0067">ATP-binding</keyword>
<dbReference type="Proteomes" id="UP000288716">
    <property type="component" value="Unassembled WGS sequence"/>
</dbReference>
<feature type="transmembrane region" description="Helical" evidence="9">
    <location>
        <begin position="510"/>
        <end position="533"/>
    </location>
</feature>
<dbReference type="GO" id="GO:0005886">
    <property type="term" value="C:plasma membrane"/>
    <property type="evidence" value="ECO:0007669"/>
    <property type="project" value="TreeGrafter"/>
</dbReference>
<dbReference type="STRING" id="299467.A0A443SFI9"/>
<dbReference type="Pfam" id="PF19055">
    <property type="entry name" value="ABC2_membrane_7"/>
    <property type="match status" value="1"/>
</dbReference>
<dbReference type="Pfam" id="PF00005">
    <property type="entry name" value="ABC_tran"/>
    <property type="match status" value="1"/>
</dbReference>
<evidence type="ECO:0000256" key="9">
    <source>
        <dbReference type="SAM" id="Phobius"/>
    </source>
</evidence>
<reference evidence="11 12" key="1">
    <citation type="journal article" date="2018" name="Gigascience">
        <title>Genomes of trombidid mites reveal novel predicted allergens and laterally-transferred genes associated with secondary metabolism.</title>
        <authorList>
            <person name="Dong X."/>
            <person name="Chaisiri K."/>
            <person name="Xia D."/>
            <person name="Armstrong S.D."/>
            <person name="Fang Y."/>
            <person name="Donnelly M.J."/>
            <person name="Kadowaki T."/>
            <person name="McGarry J.W."/>
            <person name="Darby A.C."/>
            <person name="Makepeace B.L."/>
        </authorList>
    </citation>
    <scope>NUCLEOTIDE SEQUENCE [LARGE SCALE GENOMIC DNA]</scope>
    <source>
        <strain evidence="11">UoL-UT</strain>
    </source>
</reference>
<gene>
    <name evidence="11" type="ORF">B4U80_10126</name>
</gene>
<keyword evidence="5" id="KW-0547">Nucleotide-binding</keyword>
<comment type="similarity">
    <text evidence="2">Belongs to the ABC transporter superfamily. ABCG family. Eye pigment precursor importer (TC 3.A.1.204) subfamily.</text>
</comment>
<dbReference type="InterPro" id="IPR027417">
    <property type="entry name" value="P-loop_NTPase"/>
</dbReference>
<dbReference type="OrthoDB" id="66620at2759"/>
<sequence length="696" mass="78663">MIDIEKYSPVSGETLANMPDISEKTDHNDFKIIWLNLSYTVTNSWLKRSFLRLQGVHQIPSKKMILNEMNGEVRSGEMVAFLGPSGAGKSTLMESVVGRRVTGRTGDVLVSGYHKNLKIAFVAQHNSFFVQLTVRETILFASKLKILADNETKKVRRNISHSFCEEVTDQLITDLGLNVCANNRVANCSGGQLKRLAIAQEVITQPQVLLLDEPTSGLDSTSSLIVIHFLKNMTQQGPKIAVLATIHQPSIKILNLFDKVYCIAANGDCIYEDHPIRITEVLSNFNLSCPPQFNPADFLMEIASSENKDAIAALSLSHYLYYKNNYELPQNVRQLSEMSGIITEDIRSRTQFRFLFIRNIKATFRDPFLFGVRFLSTIATAIFLTDLFGMKIGVKGGCPPKFDADFEPEQLDVIGDEIEDELKAVYNNAGNILFIILFTMFNSLMPTCVSFPTEMVIFKAEKENLWYNTLTFYLAKIASEIPLQLTTLIIFHPLYYLLQHQNPEIWRFSVAFVVLLIHQMIAQSIGYIMGAVFMHNIPAAVFLGPSIAVIPPMLLSGTFVKIKSMSPLFQYMSCLSYVRFTIEAFLVIIYGFNRCGNEASKKLLEGRDAFVVWFSAMLGVYNDDNPADVQNVTESNPSEAYRISSLDYAKKTLDREFDGNKGFVNEKMIENWLRNSVFKYYPRDVFTIELEATNCL</sequence>
<dbReference type="InterPro" id="IPR050352">
    <property type="entry name" value="ABCG_transporters"/>
</dbReference>
<evidence type="ECO:0000256" key="2">
    <source>
        <dbReference type="ARBA" id="ARBA00005814"/>
    </source>
</evidence>
<evidence type="ECO:0000256" key="8">
    <source>
        <dbReference type="ARBA" id="ARBA00023136"/>
    </source>
</evidence>
<dbReference type="GO" id="GO:0140359">
    <property type="term" value="F:ABC-type transporter activity"/>
    <property type="evidence" value="ECO:0007669"/>
    <property type="project" value="InterPro"/>
</dbReference>
<keyword evidence="8 9" id="KW-0472">Membrane</keyword>
<keyword evidence="3" id="KW-0813">Transport</keyword>
<dbReference type="InterPro" id="IPR003593">
    <property type="entry name" value="AAA+_ATPase"/>
</dbReference>
<dbReference type="PROSITE" id="PS50893">
    <property type="entry name" value="ABC_TRANSPORTER_2"/>
    <property type="match status" value="1"/>
</dbReference>
<evidence type="ECO:0000256" key="1">
    <source>
        <dbReference type="ARBA" id="ARBA00004141"/>
    </source>
</evidence>
<comment type="caution">
    <text evidence="11">The sequence shown here is derived from an EMBL/GenBank/DDBJ whole genome shotgun (WGS) entry which is preliminary data.</text>
</comment>
<keyword evidence="7 9" id="KW-1133">Transmembrane helix</keyword>
<dbReference type="Gene3D" id="3.40.50.300">
    <property type="entry name" value="P-loop containing nucleotide triphosphate hydrolases"/>
    <property type="match status" value="1"/>
</dbReference>
<dbReference type="InterPro" id="IPR043926">
    <property type="entry name" value="ABCG_dom"/>
</dbReference>
<evidence type="ECO:0000259" key="10">
    <source>
        <dbReference type="PROSITE" id="PS50893"/>
    </source>
</evidence>
<feature type="transmembrane region" description="Helical" evidence="9">
    <location>
        <begin position="539"/>
        <end position="562"/>
    </location>
</feature>
<protein>
    <submittedName>
        <fullName evidence="11">ABC transporter sub-family G-like protein 1</fullName>
    </submittedName>
</protein>
<dbReference type="Pfam" id="PF01061">
    <property type="entry name" value="ABC2_membrane"/>
    <property type="match status" value="1"/>
</dbReference>
<proteinExistence type="inferred from homology"/>
<dbReference type="AlphaFoldDB" id="A0A443SFI9"/>
<evidence type="ECO:0000313" key="11">
    <source>
        <dbReference type="EMBL" id="RWS26281.1"/>
    </source>
</evidence>
<dbReference type="VEuPathDB" id="VectorBase:LDEU005760"/>
<dbReference type="InterPro" id="IPR003439">
    <property type="entry name" value="ABC_transporter-like_ATP-bd"/>
</dbReference>
<feature type="transmembrane region" description="Helical" evidence="9">
    <location>
        <begin position="368"/>
        <end position="388"/>
    </location>
</feature>
<evidence type="ECO:0000256" key="3">
    <source>
        <dbReference type="ARBA" id="ARBA00022448"/>
    </source>
</evidence>
<evidence type="ECO:0000256" key="6">
    <source>
        <dbReference type="ARBA" id="ARBA00022840"/>
    </source>
</evidence>
<dbReference type="PANTHER" id="PTHR48041">
    <property type="entry name" value="ABC TRANSPORTER G FAMILY MEMBER 28"/>
    <property type="match status" value="1"/>
</dbReference>
<dbReference type="EMBL" id="NCKV01002900">
    <property type="protein sequence ID" value="RWS26281.1"/>
    <property type="molecule type" value="Genomic_DNA"/>
</dbReference>
<feature type="transmembrane region" description="Helical" evidence="9">
    <location>
        <begin position="574"/>
        <end position="592"/>
    </location>
</feature>
<evidence type="ECO:0000313" key="12">
    <source>
        <dbReference type="Proteomes" id="UP000288716"/>
    </source>
</evidence>
<dbReference type="InterPro" id="IPR017871">
    <property type="entry name" value="ABC_transporter-like_CS"/>
</dbReference>
<dbReference type="GO" id="GO:0005524">
    <property type="term" value="F:ATP binding"/>
    <property type="evidence" value="ECO:0007669"/>
    <property type="project" value="UniProtKB-KW"/>
</dbReference>
<evidence type="ECO:0000256" key="4">
    <source>
        <dbReference type="ARBA" id="ARBA00022692"/>
    </source>
</evidence>